<evidence type="ECO:0000259" key="9">
    <source>
        <dbReference type="PROSITE" id="PS50850"/>
    </source>
</evidence>
<keyword evidence="5 8" id="KW-1133">Transmembrane helix</keyword>
<dbReference type="SUPFAM" id="SSF103473">
    <property type="entry name" value="MFS general substrate transporter"/>
    <property type="match status" value="1"/>
</dbReference>
<dbReference type="PANTHER" id="PTHR43045">
    <property type="entry name" value="SHIKIMATE TRANSPORTER"/>
    <property type="match status" value="1"/>
</dbReference>
<keyword evidence="2" id="KW-0813">Transport</keyword>
<evidence type="ECO:0000256" key="8">
    <source>
        <dbReference type="SAM" id="Phobius"/>
    </source>
</evidence>
<feature type="transmembrane region" description="Helical" evidence="8">
    <location>
        <begin position="48"/>
        <end position="67"/>
    </location>
</feature>
<feature type="transmembrane region" description="Helical" evidence="8">
    <location>
        <begin position="174"/>
        <end position="196"/>
    </location>
</feature>
<dbReference type="RefSeq" id="WP_345150312.1">
    <property type="nucleotide sequence ID" value="NZ_BAABEO010000011.1"/>
</dbReference>
<dbReference type="InterPro" id="IPR036259">
    <property type="entry name" value="MFS_trans_sf"/>
</dbReference>
<feature type="transmembrane region" description="Helical" evidence="8">
    <location>
        <begin position="208"/>
        <end position="227"/>
    </location>
</feature>
<feature type="transmembrane region" description="Helical" evidence="8">
    <location>
        <begin position="385"/>
        <end position="407"/>
    </location>
</feature>
<feature type="transmembrane region" description="Helical" evidence="8">
    <location>
        <begin position="419"/>
        <end position="440"/>
    </location>
</feature>
<evidence type="ECO:0000313" key="10">
    <source>
        <dbReference type="EMBL" id="GAA3681113.1"/>
    </source>
</evidence>
<dbReference type="EMBL" id="BAABEO010000011">
    <property type="protein sequence ID" value="GAA3681113.1"/>
    <property type="molecule type" value="Genomic_DNA"/>
</dbReference>
<organism evidence="10 11">
    <name type="scientific">Arthrobacter ginkgonis</name>
    <dbReference type="NCBI Taxonomy" id="1630594"/>
    <lineage>
        <taxon>Bacteria</taxon>
        <taxon>Bacillati</taxon>
        <taxon>Actinomycetota</taxon>
        <taxon>Actinomycetes</taxon>
        <taxon>Micrococcales</taxon>
        <taxon>Micrococcaceae</taxon>
        <taxon>Arthrobacter</taxon>
    </lineage>
</organism>
<keyword evidence="3" id="KW-1003">Cell membrane</keyword>
<dbReference type="InterPro" id="IPR020846">
    <property type="entry name" value="MFS_dom"/>
</dbReference>
<feature type="transmembrane region" description="Helical" evidence="8">
    <location>
        <begin position="262"/>
        <end position="286"/>
    </location>
</feature>
<feature type="transmembrane region" description="Helical" evidence="8">
    <location>
        <begin position="298"/>
        <end position="316"/>
    </location>
</feature>
<dbReference type="Proteomes" id="UP001500752">
    <property type="component" value="Unassembled WGS sequence"/>
</dbReference>
<comment type="subcellular location">
    <subcellularLocation>
        <location evidence="1">Cell membrane</location>
        <topology evidence="1">Multi-pass membrane protein</topology>
    </subcellularLocation>
</comment>
<dbReference type="InterPro" id="IPR005829">
    <property type="entry name" value="Sugar_transporter_CS"/>
</dbReference>
<evidence type="ECO:0000313" key="11">
    <source>
        <dbReference type="Proteomes" id="UP001500752"/>
    </source>
</evidence>
<dbReference type="InterPro" id="IPR011701">
    <property type="entry name" value="MFS"/>
</dbReference>
<dbReference type="PROSITE" id="PS00217">
    <property type="entry name" value="SUGAR_TRANSPORT_2"/>
    <property type="match status" value="1"/>
</dbReference>
<gene>
    <name evidence="10" type="ORF">GCM10023081_19010</name>
</gene>
<dbReference type="Gene3D" id="1.20.1250.20">
    <property type="entry name" value="MFS general substrate transporter like domains"/>
    <property type="match status" value="2"/>
</dbReference>
<sequence length="454" mass="47557">MQLSTSPALAPGSAAPVATPPSGSPGAGQKNMGKRAALSAFFGSLVEYYDFMLFASASALIFGPVFFAPLGSLGAMLASLGTFGVAYLARPVGAVLFGTFGDKVGRKRALMWSLNLMGVATVVIGLLPGYGTIGIAAPILLVLMRLLQGLSAGGEQAGSNSLTVEHAPEGKRGLYASWTMMGTTAGNLLGAVAFMLVALMPHDILLSWGWRVPFLIAAPMMLVAALIRRSVEETESFKENQRTNQSPNVPLKEVFVHHWRSVLRVIGCCLLAVMGTIVSVYGLSYAAGDHVGMNPSTYLLAITLGNVAMMVALPLWAKFSDRVGRRPVFATSMIVAGLLIFPFLLAVSTGNFWLVLIAAVIVSVVGGAANGIQSSLYTEMFPSRVRYTGVAIGTQIGYMVGGFAPAIAKTLEGEGSTGWVPVAVFACTALVVSGVCSLLGKETSKLNLKQLDVR</sequence>
<comment type="caution">
    <text evidence="10">The sequence shown here is derived from an EMBL/GenBank/DDBJ whole genome shotgun (WGS) entry which is preliminary data.</text>
</comment>
<evidence type="ECO:0000256" key="7">
    <source>
        <dbReference type="SAM" id="MobiDB-lite"/>
    </source>
</evidence>
<dbReference type="PROSITE" id="PS50850">
    <property type="entry name" value="MFS"/>
    <property type="match status" value="1"/>
</dbReference>
<keyword evidence="11" id="KW-1185">Reference proteome</keyword>
<dbReference type="CDD" id="cd17369">
    <property type="entry name" value="MFS_ShiA_like"/>
    <property type="match status" value="1"/>
</dbReference>
<evidence type="ECO:0000256" key="6">
    <source>
        <dbReference type="ARBA" id="ARBA00023136"/>
    </source>
</evidence>
<reference evidence="11" key="1">
    <citation type="journal article" date="2019" name="Int. J. Syst. Evol. Microbiol.">
        <title>The Global Catalogue of Microorganisms (GCM) 10K type strain sequencing project: providing services to taxonomists for standard genome sequencing and annotation.</title>
        <authorList>
            <consortium name="The Broad Institute Genomics Platform"/>
            <consortium name="The Broad Institute Genome Sequencing Center for Infectious Disease"/>
            <person name="Wu L."/>
            <person name="Ma J."/>
        </authorList>
    </citation>
    <scope>NUCLEOTIDE SEQUENCE [LARGE SCALE GENOMIC DNA]</scope>
    <source>
        <strain evidence="11">JCM 30742</strain>
    </source>
</reference>
<dbReference type="Pfam" id="PF07690">
    <property type="entry name" value="MFS_1"/>
    <property type="match status" value="1"/>
</dbReference>
<proteinExistence type="predicted"/>
<protein>
    <submittedName>
        <fullName evidence="10">MFS transporter</fullName>
    </submittedName>
</protein>
<keyword evidence="6 8" id="KW-0472">Membrane</keyword>
<accession>A0ABP7C8P1</accession>
<dbReference type="PANTHER" id="PTHR43045:SF1">
    <property type="entry name" value="SHIKIMATE TRANSPORTER"/>
    <property type="match status" value="1"/>
</dbReference>
<evidence type="ECO:0000256" key="5">
    <source>
        <dbReference type="ARBA" id="ARBA00022989"/>
    </source>
</evidence>
<feature type="domain" description="Major facilitator superfamily (MFS) profile" evidence="9">
    <location>
        <begin position="36"/>
        <end position="444"/>
    </location>
</feature>
<feature type="region of interest" description="Disordered" evidence="7">
    <location>
        <begin position="1"/>
        <end position="30"/>
    </location>
</feature>
<feature type="transmembrane region" description="Helical" evidence="8">
    <location>
        <begin position="328"/>
        <end position="346"/>
    </location>
</feature>
<evidence type="ECO:0000256" key="1">
    <source>
        <dbReference type="ARBA" id="ARBA00004651"/>
    </source>
</evidence>
<name>A0ABP7C8P1_9MICC</name>
<feature type="transmembrane region" description="Helical" evidence="8">
    <location>
        <begin position="73"/>
        <end position="97"/>
    </location>
</feature>
<keyword evidence="4 8" id="KW-0812">Transmembrane</keyword>
<evidence type="ECO:0000256" key="2">
    <source>
        <dbReference type="ARBA" id="ARBA00022448"/>
    </source>
</evidence>
<evidence type="ECO:0000256" key="3">
    <source>
        <dbReference type="ARBA" id="ARBA00022475"/>
    </source>
</evidence>
<feature type="transmembrane region" description="Helical" evidence="8">
    <location>
        <begin position="352"/>
        <end position="373"/>
    </location>
</feature>
<evidence type="ECO:0000256" key="4">
    <source>
        <dbReference type="ARBA" id="ARBA00022692"/>
    </source>
</evidence>